<dbReference type="EMBL" id="JAAOIC020000031">
    <property type="protein sequence ID" value="KAG8039931.1"/>
    <property type="molecule type" value="Genomic_DNA"/>
</dbReference>
<organism evidence="2 3">
    <name type="scientific">Cotesia typhae</name>
    <dbReference type="NCBI Taxonomy" id="2053667"/>
    <lineage>
        <taxon>Eukaryota</taxon>
        <taxon>Metazoa</taxon>
        <taxon>Ecdysozoa</taxon>
        <taxon>Arthropoda</taxon>
        <taxon>Hexapoda</taxon>
        <taxon>Insecta</taxon>
        <taxon>Pterygota</taxon>
        <taxon>Neoptera</taxon>
        <taxon>Endopterygota</taxon>
        <taxon>Hymenoptera</taxon>
        <taxon>Apocrita</taxon>
        <taxon>Ichneumonoidea</taxon>
        <taxon>Braconidae</taxon>
        <taxon>Microgastrinae</taxon>
        <taxon>Cotesia</taxon>
    </lineage>
</organism>
<feature type="region of interest" description="Disordered" evidence="1">
    <location>
        <begin position="87"/>
        <end position="113"/>
    </location>
</feature>
<protein>
    <submittedName>
        <fullName evidence="2">Uncharacterized protein</fullName>
    </submittedName>
</protein>
<gene>
    <name evidence="2" type="ORF">G9C98_004540</name>
</gene>
<accession>A0A8J5V0B9</accession>
<dbReference type="AlphaFoldDB" id="A0A8J5V0B9"/>
<name>A0A8J5V0B9_9HYME</name>
<reference evidence="2" key="2">
    <citation type="submission" date="2021-04" db="EMBL/GenBank/DDBJ databases">
        <title>Genome-wide patterns of bracovirus chromosomal integration into multiple host tissues during parasitism.</title>
        <authorList>
            <person name="Chebbi M.A.C."/>
        </authorList>
    </citation>
    <scope>NUCLEOTIDE SEQUENCE</scope>
    <source>
        <tissue evidence="2">Whole body</tissue>
    </source>
</reference>
<dbReference type="Proteomes" id="UP000729913">
    <property type="component" value="Unassembled WGS sequence"/>
</dbReference>
<dbReference type="OrthoDB" id="7290522at2759"/>
<feature type="compositionally biased region" description="Basic and acidic residues" evidence="1">
    <location>
        <begin position="104"/>
        <end position="113"/>
    </location>
</feature>
<proteinExistence type="predicted"/>
<evidence type="ECO:0000256" key="1">
    <source>
        <dbReference type="SAM" id="MobiDB-lite"/>
    </source>
</evidence>
<feature type="compositionally biased region" description="Basic and acidic residues" evidence="1">
    <location>
        <begin position="87"/>
        <end position="97"/>
    </location>
</feature>
<feature type="region of interest" description="Disordered" evidence="1">
    <location>
        <begin position="1"/>
        <end position="21"/>
    </location>
</feature>
<feature type="compositionally biased region" description="Polar residues" evidence="1">
    <location>
        <begin position="9"/>
        <end position="21"/>
    </location>
</feature>
<evidence type="ECO:0000313" key="3">
    <source>
        <dbReference type="Proteomes" id="UP000729913"/>
    </source>
</evidence>
<reference evidence="2" key="1">
    <citation type="submission" date="2020-03" db="EMBL/GenBank/DDBJ databases">
        <authorList>
            <person name="Chebbi M.A."/>
            <person name="Drezen J.M."/>
        </authorList>
    </citation>
    <scope>NUCLEOTIDE SEQUENCE</scope>
    <source>
        <tissue evidence="2">Whole body</tissue>
    </source>
</reference>
<keyword evidence="3" id="KW-1185">Reference proteome</keyword>
<sequence length="113" mass="13002">MSSSSSSSPFTPSKNSAFSPYNRYTNKSICIVPKEWKEYPKETMDVVLQSKLNSHWSDYKKIEGAVVKIGDVAAKLEYHDKRLWMKRSGDQRNKPHPGEYALTHVEKFGPHQK</sequence>
<evidence type="ECO:0000313" key="2">
    <source>
        <dbReference type="EMBL" id="KAG8039931.1"/>
    </source>
</evidence>
<comment type="caution">
    <text evidence="2">The sequence shown here is derived from an EMBL/GenBank/DDBJ whole genome shotgun (WGS) entry which is preliminary data.</text>
</comment>